<dbReference type="AlphaFoldDB" id="A0A0C2WTX8"/>
<dbReference type="EMBL" id="KN818309">
    <property type="protein sequence ID" value="KIL59803.1"/>
    <property type="molecule type" value="Genomic_DNA"/>
</dbReference>
<sequence length="163" mass="18253">MKQTYRRILHLSSHPAIRPSRSTYRPMPVLMSLSVSLGLPLPVFRQPTTSHRHNNNSMSVFTFNLHCSTSPTSLAITHTKSYKPSRRGQVPLSYYFFRTDLFMKAENHRATAVSLVLAGMHIGPPISGPLMEASTPPCTDKDKLEETIHPLYTRGGVSCTTTR</sequence>
<dbReference type="Proteomes" id="UP000054549">
    <property type="component" value="Unassembled WGS sequence"/>
</dbReference>
<keyword evidence="2" id="KW-1185">Reference proteome</keyword>
<dbReference type="InParanoid" id="A0A0C2WTX8"/>
<evidence type="ECO:0000313" key="2">
    <source>
        <dbReference type="Proteomes" id="UP000054549"/>
    </source>
</evidence>
<protein>
    <submittedName>
        <fullName evidence="1">Uncharacterized protein</fullName>
    </submittedName>
</protein>
<reference evidence="1 2" key="1">
    <citation type="submission" date="2014-04" db="EMBL/GenBank/DDBJ databases">
        <title>Evolutionary Origins and Diversification of the Mycorrhizal Mutualists.</title>
        <authorList>
            <consortium name="DOE Joint Genome Institute"/>
            <consortium name="Mycorrhizal Genomics Consortium"/>
            <person name="Kohler A."/>
            <person name="Kuo A."/>
            <person name="Nagy L.G."/>
            <person name="Floudas D."/>
            <person name="Copeland A."/>
            <person name="Barry K.W."/>
            <person name="Cichocki N."/>
            <person name="Veneault-Fourrey C."/>
            <person name="LaButti K."/>
            <person name="Lindquist E.A."/>
            <person name="Lipzen A."/>
            <person name="Lundell T."/>
            <person name="Morin E."/>
            <person name="Murat C."/>
            <person name="Riley R."/>
            <person name="Ohm R."/>
            <person name="Sun H."/>
            <person name="Tunlid A."/>
            <person name="Henrissat B."/>
            <person name="Grigoriev I.V."/>
            <person name="Hibbett D.S."/>
            <person name="Martin F."/>
        </authorList>
    </citation>
    <scope>NUCLEOTIDE SEQUENCE [LARGE SCALE GENOMIC DNA]</scope>
    <source>
        <strain evidence="1 2">Koide BX008</strain>
    </source>
</reference>
<dbReference type="HOGENOM" id="CLU_1626607_0_0_1"/>
<evidence type="ECO:0000313" key="1">
    <source>
        <dbReference type="EMBL" id="KIL59803.1"/>
    </source>
</evidence>
<gene>
    <name evidence="1" type="ORF">M378DRAFT_967392</name>
</gene>
<organism evidence="1 2">
    <name type="scientific">Amanita muscaria (strain Koide BX008)</name>
    <dbReference type="NCBI Taxonomy" id="946122"/>
    <lineage>
        <taxon>Eukaryota</taxon>
        <taxon>Fungi</taxon>
        <taxon>Dikarya</taxon>
        <taxon>Basidiomycota</taxon>
        <taxon>Agaricomycotina</taxon>
        <taxon>Agaricomycetes</taxon>
        <taxon>Agaricomycetidae</taxon>
        <taxon>Agaricales</taxon>
        <taxon>Pluteineae</taxon>
        <taxon>Amanitaceae</taxon>
        <taxon>Amanita</taxon>
    </lineage>
</organism>
<name>A0A0C2WTX8_AMAMK</name>
<proteinExistence type="predicted"/>
<accession>A0A0C2WTX8</accession>